<dbReference type="EMBL" id="SLUB01000059">
    <property type="protein sequence ID" value="THE09917.1"/>
    <property type="molecule type" value="Genomic_DNA"/>
</dbReference>
<dbReference type="PANTHER" id="PTHR42917">
    <property type="entry name" value="2,4-DIENOYL-COA REDUCTASE"/>
    <property type="match status" value="1"/>
</dbReference>
<dbReference type="Gene3D" id="3.50.50.60">
    <property type="entry name" value="FAD/NAD(P)-binding domain"/>
    <property type="match status" value="1"/>
</dbReference>
<evidence type="ECO:0000256" key="9">
    <source>
        <dbReference type="ARBA" id="ARBA00023014"/>
    </source>
</evidence>
<gene>
    <name evidence="12" type="ORF">E1I69_20590</name>
</gene>
<sequence>MSYDRLLSPYQLNDRVTVKNRVIMAPMNNNFANQDGSVSSRYANYFIERAKGGVGMIIIAPGYVDRRARKRKGSLLLDDEIFIPKLKEFMEALHKEGTIVLQQLNHNGRLLSSSKELNTAKGICIGPSAVPHLLTGEIPQVMNKTDIEEMVQRFVVNAKNSMLAGYDGVEIHGAHGYLINQFLSRYSNKRDDEYGGSLENRMRFPLEIVRAIRKEVGSDFIMSFRLCAKEFKPDGVDLQEAKIFARELEKAGINLLNVSVGNTESPKTALIMMPPPSVSHGCYSNYSKEIKSVVNIPVSIMGRITTPERAEEILEATESDFVTIGRGLVSDPDFVAKVASGRRNEIRQCIGCLEGCYEELAKENPLGCIYNPFVGREGEKIEQTISRKKVWVIGGGPAGMEAARVAAMRGHDVTLFEATEKLGGQVKIAFVPPGKDDFRVIIKYYEHELTRLGVQIKLGEKVTKEAILKSSPEAVVLTVGASPLMLPLPGVEQENVITGWEVLEGTEVGEKVVVCGGGLVGIETALYLWKKGKKVEIIDRNERIIKDAGPLIRAHLLDELEQTDIQIHPKTSLLGIEGNKVLGEFEGKEVTFSADSIVLSLGAKSNLTLETEIKNSDYKGKVYTAGDCVKPRRILQATAEGAEVALLI</sequence>
<dbReference type="SUPFAM" id="SSF51905">
    <property type="entry name" value="FAD/NAD(P)-binding domain"/>
    <property type="match status" value="1"/>
</dbReference>
<evidence type="ECO:0000256" key="8">
    <source>
        <dbReference type="ARBA" id="ARBA00023004"/>
    </source>
</evidence>
<keyword evidence="4" id="KW-0285">Flavoprotein</keyword>
<dbReference type="GO" id="GO:0016491">
    <property type="term" value="F:oxidoreductase activity"/>
    <property type="evidence" value="ECO:0007669"/>
    <property type="project" value="UniProtKB-KW"/>
</dbReference>
<dbReference type="PANTHER" id="PTHR42917:SF2">
    <property type="entry name" value="2,4-DIENOYL-COA REDUCTASE [(2E)-ENOYL-COA-PRODUCING]"/>
    <property type="match status" value="1"/>
</dbReference>
<dbReference type="SUPFAM" id="SSF51395">
    <property type="entry name" value="FMN-linked oxidoreductases"/>
    <property type="match status" value="1"/>
</dbReference>
<dbReference type="InterPro" id="IPR023753">
    <property type="entry name" value="FAD/NAD-binding_dom"/>
</dbReference>
<evidence type="ECO:0000256" key="2">
    <source>
        <dbReference type="ARBA" id="ARBA00001966"/>
    </source>
</evidence>
<keyword evidence="13" id="KW-1185">Reference proteome</keyword>
<organism evidence="12 13">
    <name type="scientific">Bacillus timonensis</name>
    <dbReference type="NCBI Taxonomy" id="1033734"/>
    <lineage>
        <taxon>Bacteria</taxon>
        <taxon>Bacillati</taxon>
        <taxon>Bacillota</taxon>
        <taxon>Bacilli</taxon>
        <taxon>Bacillales</taxon>
        <taxon>Bacillaceae</taxon>
        <taxon>Bacillus</taxon>
    </lineage>
</organism>
<dbReference type="Pfam" id="PF07992">
    <property type="entry name" value="Pyr_redox_2"/>
    <property type="match status" value="1"/>
</dbReference>
<feature type="domain" description="NADH:flavin oxidoreductase/NADH oxidase N-terminal" evidence="10">
    <location>
        <begin position="6"/>
        <end position="344"/>
    </location>
</feature>
<evidence type="ECO:0000259" key="11">
    <source>
        <dbReference type="Pfam" id="PF07992"/>
    </source>
</evidence>
<evidence type="ECO:0000256" key="3">
    <source>
        <dbReference type="ARBA" id="ARBA00011048"/>
    </source>
</evidence>
<accession>A0A4S3PKD8</accession>
<dbReference type="RefSeq" id="WP_136381432.1">
    <property type="nucleotide sequence ID" value="NZ_SLUB01000059.1"/>
</dbReference>
<protein>
    <submittedName>
        <fullName evidence="12">FAD-dependent oxidoreductase</fullName>
    </submittedName>
</protein>
<dbReference type="OrthoDB" id="9772736at2"/>
<evidence type="ECO:0000256" key="6">
    <source>
        <dbReference type="ARBA" id="ARBA00022723"/>
    </source>
</evidence>
<evidence type="ECO:0000313" key="13">
    <source>
        <dbReference type="Proteomes" id="UP000306477"/>
    </source>
</evidence>
<dbReference type="InterPro" id="IPR051793">
    <property type="entry name" value="NADH:flavin_oxidoreductase"/>
</dbReference>
<dbReference type="InterPro" id="IPR001155">
    <property type="entry name" value="OxRdtase_FMN_N"/>
</dbReference>
<evidence type="ECO:0000259" key="10">
    <source>
        <dbReference type="Pfam" id="PF00724"/>
    </source>
</evidence>
<keyword evidence="5" id="KW-0288">FMN</keyword>
<dbReference type="AlphaFoldDB" id="A0A4S3PKD8"/>
<dbReference type="Gene3D" id="3.20.20.70">
    <property type="entry name" value="Aldolase class I"/>
    <property type="match status" value="1"/>
</dbReference>
<dbReference type="Pfam" id="PF00724">
    <property type="entry name" value="Oxidored_FMN"/>
    <property type="match status" value="1"/>
</dbReference>
<comment type="similarity">
    <text evidence="3">In the N-terminal section; belongs to the NADH:flavin oxidoreductase/NADH oxidase family.</text>
</comment>
<dbReference type="InterPro" id="IPR013785">
    <property type="entry name" value="Aldolase_TIM"/>
</dbReference>
<evidence type="ECO:0000313" key="12">
    <source>
        <dbReference type="EMBL" id="THE09917.1"/>
    </source>
</evidence>
<evidence type="ECO:0000256" key="7">
    <source>
        <dbReference type="ARBA" id="ARBA00023002"/>
    </source>
</evidence>
<comment type="cofactor">
    <cofactor evidence="1">
        <name>FMN</name>
        <dbReference type="ChEBI" id="CHEBI:58210"/>
    </cofactor>
</comment>
<name>A0A4S3PKD8_9BACI</name>
<keyword evidence="7" id="KW-0560">Oxidoreductase</keyword>
<dbReference type="GO" id="GO:0046872">
    <property type="term" value="F:metal ion binding"/>
    <property type="evidence" value="ECO:0007669"/>
    <property type="project" value="UniProtKB-KW"/>
</dbReference>
<dbReference type="GO" id="GO:0051536">
    <property type="term" value="F:iron-sulfur cluster binding"/>
    <property type="evidence" value="ECO:0007669"/>
    <property type="project" value="UniProtKB-KW"/>
</dbReference>
<reference evidence="12 13" key="1">
    <citation type="journal article" date="2019" name="Indoor Air">
        <title>Impacts of indoor surface finishes on bacterial viability.</title>
        <authorList>
            <person name="Hu J."/>
            <person name="Maamar S.B."/>
            <person name="Glawe A.J."/>
            <person name="Gottel N."/>
            <person name="Gilbert J.A."/>
            <person name="Hartmann E.M."/>
        </authorList>
    </citation>
    <scope>NUCLEOTIDE SEQUENCE [LARGE SCALE GENOMIC DNA]</scope>
    <source>
        <strain evidence="12 13">AF060A6</strain>
    </source>
</reference>
<keyword evidence="6" id="KW-0479">Metal-binding</keyword>
<keyword evidence="8" id="KW-0408">Iron</keyword>
<dbReference type="Proteomes" id="UP000306477">
    <property type="component" value="Unassembled WGS sequence"/>
</dbReference>
<dbReference type="GO" id="GO:0010181">
    <property type="term" value="F:FMN binding"/>
    <property type="evidence" value="ECO:0007669"/>
    <property type="project" value="InterPro"/>
</dbReference>
<comment type="cofactor">
    <cofactor evidence="2">
        <name>[4Fe-4S] cluster</name>
        <dbReference type="ChEBI" id="CHEBI:49883"/>
    </cofactor>
</comment>
<dbReference type="PRINTS" id="PR00368">
    <property type="entry name" value="FADPNR"/>
</dbReference>
<evidence type="ECO:0000256" key="1">
    <source>
        <dbReference type="ARBA" id="ARBA00001917"/>
    </source>
</evidence>
<feature type="domain" description="FAD/NAD(P)-binding" evidence="11">
    <location>
        <begin position="389"/>
        <end position="641"/>
    </location>
</feature>
<evidence type="ECO:0000256" key="5">
    <source>
        <dbReference type="ARBA" id="ARBA00022643"/>
    </source>
</evidence>
<proteinExistence type="inferred from homology"/>
<evidence type="ECO:0000256" key="4">
    <source>
        <dbReference type="ARBA" id="ARBA00022630"/>
    </source>
</evidence>
<dbReference type="PRINTS" id="PR00469">
    <property type="entry name" value="PNDRDTASEII"/>
</dbReference>
<keyword evidence="9" id="KW-0411">Iron-sulfur</keyword>
<comment type="caution">
    <text evidence="12">The sequence shown here is derived from an EMBL/GenBank/DDBJ whole genome shotgun (WGS) entry which is preliminary data.</text>
</comment>
<dbReference type="CDD" id="cd02803">
    <property type="entry name" value="OYE_like_FMN_family"/>
    <property type="match status" value="1"/>
</dbReference>
<dbReference type="Gene3D" id="3.40.50.720">
    <property type="entry name" value="NAD(P)-binding Rossmann-like Domain"/>
    <property type="match status" value="1"/>
</dbReference>
<dbReference type="InterPro" id="IPR036188">
    <property type="entry name" value="FAD/NAD-bd_sf"/>
</dbReference>